<sequence length="95" mass="11729">MTKLSKRYEKVKKEFLKLENPLDKLKRLQKEERAFWEQYEAKSNELTEYFGKLNLEYDRYSIQKARLFDCAITWDERTDYYNITPSTEVRLDIQF</sequence>
<protein>
    <submittedName>
        <fullName evidence="1">Uncharacterized protein</fullName>
    </submittedName>
</protein>
<dbReference type="Proteomes" id="UP000245489">
    <property type="component" value="Unassembled WGS sequence"/>
</dbReference>
<accession>A0A316EVH1</accession>
<evidence type="ECO:0000313" key="1">
    <source>
        <dbReference type="EMBL" id="PWK27196.1"/>
    </source>
</evidence>
<comment type="caution">
    <text evidence="1">The sequence shown here is derived from an EMBL/GenBank/DDBJ whole genome shotgun (WGS) entry which is preliminary data.</text>
</comment>
<dbReference type="EMBL" id="QGGO01000008">
    <property type="protein sequence ID" value="PWK27196.1"/>
    <property type="molecule type" value="Genomic_DNA"/>
</dbReference>
<keyword evidence="2" id="KW-1185">Reference proteome</keyword>
<evidence type="ECO:0000313" key="2">
    <source>
        <dbReference type="Proteomes" id="UP000245489"/>
    </source>
</evidence>
<reference evidence="1 2" key="1">
    <citation type="submission" date="2018-05" db="EMBL/GenBank/DDBJ databases">
        <title>Genomic Encyclopedia of Archaeal and Bacterial Type Strains, Phase II (KMG-II): from individual species to whole genera.</title>
        <authorList>
            <person name="Goeker M."/>
        </authorList>
    </citation>
    <scope>NUCLEOTIDE SEQUENCE [LARGE SCALE GENOMIC DNA]</scope>
    <source>
        <strain evidence="1 2">DSM 22214</strain>
    </source>
</reference>
<organism evidence="1 2">
    <name type="scientific">Arcicella aurantiaca</name>
    <dbReference type="NCBI Taxonomy" id="591202"/>
    <lineage>
        <taxon>Bacteria</taxon>
        <taxon>Pseudomonadati</taxon>
        <taxon>Bacteroidota</taxon>
        <taxon>Cytophagia</taxon>
        <taxon>Cytophagales</taxon>
        <taxon>Flectobacillaceae</taxon>
        <taxon>Arcicella</taxon>
    </lineage>
</organism>
<dbReference type="RefSeq" id="WP_109742759.1">
    <property type="nucleotide sequence ID" value="NZ_QGGO01000008.1"/>
</dbReference>
<proteinExistence type="predicted"/>
<name>A0A316EVH1_9BACT</name>
<gene>
    <name evidence="1" type="ORF">LV89_02011</name>
</gene>
<dbReference type="AlphaFoldDB" id="A0A316EVH1"/>